<feature type="region of interest" description="Disordered" evidence="1">
    <location>
        <begin position="1"/>
        <end position="28"/>
    </location>
</feature>
<dbReference type="EMBL" id="AVOT02001697">
    <property type="protein sequence ID" value="MBW0467842.1"/>
    <property type="molecule type" value="Genomic_DNA"/>
</dbReference>
<accession>A0A9Q3BM63</accession>
<protein>
    <submittedName>
        <fullName evidence="2">Uncharacterized protein</fullName>
    </submittedName>
</protein>
<reference evidence="2" key="1">
    <citation type="submission" date="2021-03" db="EMBL/GenBank/DDBJ databases">
        <title>Draft genome sequence of rust myrtle Austropuccinia psidii MF-1, a brazilian biotype.</title>
        <authorList>
            <person name="Quecine M.C."/>
            <person name="Pachon D.M.R."/>
            <person name="Bonatelli M.L."/>
            <person name="Correr F.H."/>
            <person name="Franceschini L.M."/>
            <person name="Leite T.F."/>
            <person name="Margarido G.R.A."/>
            <person name="Almeida C.A."/>
            <person name="Ferrarezi J.A."/>
            <person name="Labate C.A."/>
        </authorList>
    </citation>
    <scope>NUCLEOTIDE SEQUENCE</scope>
    <source>
        <strain evidence="2">MF-1</strain>
    </source>
</reference>
<sequence length="84" mass="9382">MDPIITSHSNTTLPPSIPIPHQLSDHLPVGTPPNDQMIVNEKNVPKLSLIPHDVNPVGTQPHNHNDLAYENSLNHNHPKSRQQR</sequence>
<comment type="caution">
    <text evidence="2">The sequence shown here is derived from an EMBL/GenBank/DDBJ whole genome shotgun (WGS) entry which is preliminary data.</text>
</comment>
<feature type="compositionally biased region" description="Polar residues" evidence="1">
    <location>
        <begin position="1"/>
        <end position="14"/>
    </location>
</feature>
<name>A0A9Q3BM63_9BASI</name>
<dbReference type="AlphaFoldDB" id="A0A9Q3BM63"/>
<gene>
    <name evidence="2" type="ORF">O181_007557</name>
</gene>
<keyword evidence="3" id="KW-1185">Reference proteome</keyword>
<organism evidence="2 3">
    <name type="scientific">Austropuccinia psidii MF-1</name>
    <dbReference type="NCBI Taxonomy" id="1389203"/>
    <lineage>
        <taxon>Eukaryota</taxon>
        <taxon>Fungi</taxon>
        <taxon>Dikarya</taxon>
        <taxon>Basidiomycota</taxon>
        <taxon>Pucciniomycotina</taxon>
        <taxon>Pucciniomycetes</taxon>
        <taxon>Pucciniales</taxon>
        <taxon>Sphaerophragmiaceae</taxon>
        <taxon>Austropuccinia</taxon>
    </lineage>
</organism>
<dbReference type="Proteomes" id="UP000765509">
    <property type="component" value="Unassembled WGS sequence"/>
</dbReference>
<proteinExistence type="predicted"/>
<evidence type="ECO:0000313" key="3">
    <source>
        <dbReference type="Proteomes" id="UP000765509"/>
    </source>
</evidence>
<feature type="region of interest" description="Disordered" evidence="1">
    <location>
        <begin position="51"/>
        <end position="84"/>
    </location>
</feature>
<evidence type="ECO:0000256" key="1">
    <source>
        <dbReference type="SAM" id="MobiDB-lite"/>
    </source>
</evidence>
<evidence type="ECO:0000313" key="2">
    <source>
        <dbReference type="EMBL" id="MBW0467842.1"/>
    </source>
</evidence>